<evidence type="ECO:0000313" key="10">
    <source>
        <dbReference type="Proteomes" id="UP000004310"/>
    </source>
</evidence>
<reference evidence="9 10" key="1">
    <citation type="journal article" date="2010" name="J. Bacteriol.">
        <title>Genome sequence of Fulvimarina pelagi HTCC2506T, a Mn(II)-oxidizing alphaproteobacterium possessing an aerobic anoxygenic photosynthetic gene cluster and Xanthorhodopsin.</title>
        <authorList>
            <person name="Kang I."/>
            <person name="Oh H.M."/>
            <person name="Lim S.I."/>
            <person name="Ferriera S."/>
            <person name="Giovannoni S.J."/>
            <person name="Cho J.C."/>
        </authorList>
    </citation>
    <scope>NUCLEOTIDE SEQUENCE [LARGE SCALE GENOMIC DNA]</scope>
    <source>
        <strain evidence="9 10">HTCC2506</strain>
    </source>
</reference>
<feature type="binding site" description="covalent" evidence="7">
    <location>
        <position position="144"/>
    </location>
    <ligand>
        <name>heme c</name>
        <dbReference type="ChEBI" id="CHEBI:61717"/>
    </ligand>
</feature>
<dbReference type="GO" id="GO:0042597">
    <property type="term" value="C:periplasmic space"/>
    <property type="evidence" value="ECO:0007669"/>
    <property type="project" value="InterPro"/>
</dbReference>
<organism evidence="9 10">
    <name type="scientific">Fulvimarina pelagi HTCC2506</name>
    <dbReference type="NCBI Taxonomy" id="314231"/>
    <lineage>
        <taxon>Bacteria</taxon>
        <taxon>Pseudomonadati</taxon>
        <taxon>Pseudomonadota</taxon>
        <taxon>Alphaproteobacteria</taxon>
        <taxon>Hyphomicrobiales</taxon>
        <taxon>Aurantimonadaceae</taxon>
        <taxon>Fulvimarina</taxon>
    </lineage>
</organism>
<evidence type="ECO:0000256" key="6">
    <source>
        <dbReference type="PIRSR" id="PIRSR000027-1"/>
    </source>
</evidence>
<evidence type="ECO:0000256" key="3">
    <source>
        <dbReference type="ARBA" id="ARBA00022723"/>
    </source>
</evidence>
<dbReference type="PIRSF" id="PIRSF000027">
    <property type="entry name" value="Cytc_c_prime"/>
    <property type="match status" value="1"/>
</dbReference>
<keyword evidence="5 6" id="KW-0408">Iron</keyword>
<dbReference type="InterPro" id="IPR002321">
    <property type="entry name" value="Cyt_c_II"/>
</dbReference>
<dbReference type="GO" id="GO:0022900">
    <property type="term" value="P:electron transport chain"/>
    <property type="evidence" value="ECO:0007669"/>
    <property type="project" value="InterPro"/>
</dbReference>
<dbReference type="eggNOG" id="COG3909">
    <property type="taxonomic scope" value="Bacteria"/>
</dbReference>
<keyword evidence="4" id="KW-0249">Electron transport</keyword>
<evidence type="ECO:0000256" key="1">
    <source>
        <dbReference type="ARBA" id="ARBA00022448"/>
    </source>
</evidence>
<keyword evidence="3 6" id="KW-0479">Metal-binding</keyword>
<dbReference type="Gene3D" id="1.20.120.10">
    <property type="entry name" value="Cytochrome c/b562"/>
    <property type="match status" value="1"/>
</dbReference>
<dbReference type="InterPro" id="IPR012127">
    <property type="entry name" value="Cyt_c_prime"/>
</dbReference>
<dbReference type="AlphaFoldDB" id="Q0G4T3"/>
<proteinExistence type="predicted"/>
<dbReference type="GO" id="GO:0009055">
    <property type="term" value="F:electron transfer activity"/>
    <property type="evidence" value="ECO:0007669"/>
    <property type="project" value="InterPro"/>
</dbReference>
<keyword evidence="10" id="KW-1185">Reference proteome</keyword>
<protein>
    <submittedName>
        <fullName evidence="9">Cytochrome c556</fullName>
    </submittedName>
</protein>
<dbReference type="Pfam" id="PF01322">
    <property type="entry name" value="Cytochrom_C_2"/>
    <property type="match status" value="1"/>
</dbReference>
<accession>Q0G4T3</accession>
<evidence type="ECO:0000256" key="2">
    <source>
        <dbReference type="ARBA" id="ARBA00022617"/>
    </source>
</evidence>
<dbReference type="SUPFAM" id="SSF47175">
    <property type="entry name" value="Cytochromes"/>
    <property type="match status" value="1"/>
</dbReference>
<feature type="binding site" description="axial binding residue" evidence="6">
    <location>
        <position position="145"/>
    </location>
    <ligand>
        <name>heme c</name>
        <dbReference type="ChEBI" id="CHEBI:61717"/>
    </ligand>
    <ligandPart>
        <name>Fe</name>
        <dbReference type="ChEBI" id="CHEBI:18248"/>
    </ligandPart>
</feature>
<evidence type="ECO:0000256" key="4">
    <source>
        <dbReference type="ARBA" id="ARBA00022982"/>
    </source>
</evidence>
<keyword evidence="8" id="KW-0732">Signal</keyword>
<dbReference type="GO" id="GO:0020037">
    <property type="term" value="F:heme binding"/>
    <property type="evidence" value="ECO:0007669"/>
    <property type="project" value="InterPro"/>
</dbReference>
<evidence type="ECO:0000256" key="7">
    <source>
        <dbReference type="PIRSR" id="PIRSR000027-2"/>
    </source>
</evidence>
<evidence type="ECO:0000256" key="8">
    <source>
        <dbReference type="SAM" id="SignalP"/>
    </source>
</evidence>
<dbReference type="GO" id="GO:0005506">
    <property type="term" value="F:iron ion binding"/>
    <property type="evidence" value="ECO:0007669"/>
    <property type="project" value="InterPro"/>
</dbReference>
<evidence type="ECO:0000256" key="5">
    <source>
        <dbReference type="ARBA" id="ARBA00023004"/>
    </source>
</evidence>
<dbReference type="InterPro" id="IPR010980">
    <property type="entry name" value="Cyt_c/b562"/>
</dbReference>
<dbReference type="PROSITE" id="PS51009">
    <property type="entry name" value="CYTCII"/>
    <property type="match status" value="1"/>
</dbReference>
<sequence>MRISSFRISTSILAAASMLFAASAVAQNTAPIKERQELMESNGDSAKAASAMIKGEQPFDAAKAKQIFNDIHGVAMKFGDYFPEDSKTGNETEAAPAIWEQPEEFEAALTKFQEESATAMEASVEDLESFRQQFGMVAENCKGCHEDFRIDDD</sequence>
<dbReference type="Proteomes" id="UP000004310">
    <property type="component" value="Unassembled WGS sequence"/>
</dbReference>
<feature type="chain" id="PRO_5004172324" evidence="8">
    <location>
        <begin position="27"/>
        <end position="153"/>
    </location>
</feature>
<keyword evidence="1" id="KW-0813">Transport</keyword>
<gene>
    <name evidence="9" type="ORF">FP2506_10816</name>
</gene>
<keyword evidence="2 7" id="KW-0349">Heme</keyword>
<dbReference type="STRING" id="217511.GCA_001463845_00914"/>
<evidence type="ECO:0000313" key="9">
    <source>
        <dbReference type="EMBL" id="EAU43331.1"/>
    </source>
</evidence>
<name>Q0G4T3_9HYPH</name>
<comment type="caution">
    <text evidence="9">The sequence shown here is derived from an EMBL/GenBank/DDBJ whole genome shotgun (WGS) entry which is preliminary data.</text>
</comment>
<dbReference type="EMBL" id="AATP01000001">
    <property type="protein sequence ID" value="EAU43331.1"/>
    <property type="molecule type" value="Genomic_DNA"/>
</dbReference>
<comment type="PTM">
    <text evidence="7">Binds 1 heme group per subunit.</text>
</comment>
<dbReference type="HOGENOM" id="CLU_106713_2_0_5"/>
<feature type="signal peptide" evidence="8">
    <location>
        <begin position="1"/>
        <end position="26"/>
    </location>
</feature>
<feature type="binding site" description="covalent" evidence="7">
    <location>
        <position position="141"/>
    </location>
    <ligand>
        <name>heme c</name>
        <dbReference type="ChEBI" id="CHEBI:61717"/>
    </ligand>
</feature>